<sequence length="102" mass="11209">MRTLVFYLGILLALAVIASGGRSRSRIQSSGGCTFHNRDYRNGTEHVEKSPCVHVYCLNGEAIVSNCTTKPRPYDPEGDRYDGKFPHCCPEDGSTEIVGNKS</sequence>
<proteinExistence type="evidence at transcript level"/>
<evidence type="ECO:0000313" key="2">
    <source>
        <dbReference type="EMBL" id="JAC24823.1"/>
    </source>
</evidence>
<protein>
    <submittedName>
        <fullName evidence="2">Putative secreted protein</fullName>
    </submittedName>
</protein>
<dbReference type="EMBL" id="GBBL01002497">
    <property type="protein sequence ID" value="JAC24823.1"/>
    <property type="molecule type" value="mRNA"/>
</dbReference>
<evidence type="ECO:0000256" key="1">
    <source>
        <dbReference type="SAM" id="SignalP"/>
    </source>
</evidence>
<feature type="signal peptide" evidence="1">
    <location>
        <begin position="1"/>
        <end position="20"/>
    </location>
</feature>
<organism evidence="2">
    <name type="scientific">Amblyomma parvum</name>
    <name type="common">South American tick</name>
    <dbReference type="NCBI Taxonomy" id="251391"/>
    <lineage>
        <taxon>Eukaryota</taxon>
        <taxon>Metazoa</taxon>
        <taxon>Ecdysozoa</taxon>
        <taxon>Arthropoda</taxon>
        <taxon>Chelicerata</taxon>
        <taxon>Arachnida</taxon>
        <taxon>Acari</taxon>
        <taxon>Parasitiformes</taxon>
        <taxon>Ixodida</taxon>
        <taxon>Ixodoidea</taxon>
        <taxon>Ixodidae</taxon>
        <taxon>Amblyomminae</taxon>
        <taxon>Amblyomma</taxon>
    </lineage>
</organism>
<name>A0A023FVQ0_AMBPA</name>
<keyword evidence="1" id="KW-0732">Signal</keyword>
<accession>A0A023FVQ0</accession>
<reference evidence="2" key="1">
    <citation type="submission" date="2014-03" db="EMBL/GenBank/DDBJ databases">
        <title>The sialotranscriptome of Amblyomma triste, Amblyomma parvum and Amblyomma cajennense ticks, uncovered by 454-based RNA-seq.</title>
        <authorList>
            <person name="Garcia G.R."/>
            <person name="Gardinassi L.G."/>
            <person name="Ribeiro J.M."/>
            <person name="Anatrielo E."/>
            <person name="Ferreira B.R."/>
            <person name="Moreira H.N."/>
            <person name="Mafra C."/>
            <person name="Olegario M.M."/>
            <person name="Szabo P.J."/>
            <person name="Miranda-Santos I.K."/>
            <person name="Maruyama S.R."/>
        </authorList>
    </citation>
    <scope>NUCLEOTIDE SEQUENCE</scope>
    <source>
        <strain evidence="2">Araguapaz</strain>
        <tissue evidence="2">Salivary glands</tissue>
    </source>
</reference>
<dbReference type="AlphaFoldDB" id="A0A023FVQ0"/>
<feature type="chain" id="PRO_5001515651" evidence="1">
    <location>
        <begin position="21"/>
        <end position="102"/>
    </location>
</feature>